<keyword evidence="1" id="KW-0677">Repeat</keyword>
<feature type="repeat" description="RCC1" evidence="3">
    <location>
        <begin position="162"/>
        <end position="225"/>
    </location>
</feature>
<accession>E7E023</accession>
<dbReference type="InterPro" id="IPR011333">
    <property type="entry name" value="SKP1/BTB/POZ_sf"/>
</dbReference>
<feature type="repeat" description="RCC1" evidence="3">
    <location>
        <begin position="228"/>
        <end position="278"/>
    </location>
</feature>
<organism evidence="6">
    <name type="scientific">Rhizopus oryzae</name>
    <name type="common">Mucormycosis agent</name>
    <name type="synonym">Rhizopus arrhizus var. delemar</name>
    <dbReference type="NCBI Taxonomy" id="64495"/>
    <lineage>
        <taxon>Eukaryota</taxon>
        <taxon>Fungi</taxon>
        <taxon>Fungi incertae sedis</taxon>
        <taxon>Mucoromycota</taxon>
        <taxon>Mucoromycotina</taxon>
        <taxon>Mucoromycetes</taxon>
        <taxon>Mucorales</taxon>
        <taxon>Mucorineae</taxon>
        <taxon>Rhizopodaceae</taxon>
        <taxon>Rhizopus</taxon>
    </lineage>
</organism>
<keyword evidence="4" id="KW-0175">Coiled coil</keyword>
<dbReference type="Pfam" id="PF00415">
    <property type="entry name" value="RCC1"/>
    <property type="match status" value="2"/>
</dbReference>
<dbReference type="PROSITE" id="PS50012">
    <property type="entry name" value="RCC1_3"/>
    <property type="match status" value="2"/>
</dbReference>
<dbReference type="Pfam" id="PF00651">
    <property type="entry name" value="BTB"/>
    <property type="match status" value="2"/>
</dbReference>
<dbReference type="PROSITE" id="PS50088">
    <property type="entry name" value="ANK_REPEAT"/>
    <property type="match status" value="1"/>
</dbReference>
<sequence length="970" mass="110625">MVSIFKVIRENNVQVLNQLIGLATGEVPITHYNNDYLSKQELVHLQQQLKYTGLKLLDLNKRSAKGRTALHVAASWNRVEIAQLLINCPLVNSAFYGQCRDCSNDWEGFGAFELYDSTIPDAFPEIRMLSKDKKNIERTETDDDAGLYNVLNKERHLSTGGTDVYTWGQNTNYVLGHPDSENRSRPERVHFQLDSQQNPAVLKRPAYVIESVVMAKYHMAILTSESTRNLLVCGFGRGGRLGLGKEIDTQLVPIPVPWSERIMSVALGRDHTIAVTESGVIKQVIANVKIPCYHSYAKCLTSFFFFIIICTVSGHVFLGRPENSGYKFKEMPYIQRCIRVCANSSGAFAAIRAEYLLHPTEVGPSTLKYDISQSLPHMIISEGLQRKLNDLNRQMEEAILNIPVEDEENRNKHQMLIRQRYEELTNMAVESAWELIEEKSRKDKALDTVFVIRNRHVYCHSSILACRSQIFKRLAKMVDKSIGSFNVRLTKRQDNRIEVHIDNCELGSLLLMIDYIYTDEYEHPMKVFFCSPVLSGEADVRKIQKDLVTLAELFHLPHLLASAQSSFNHQPTPSFLSSLDGLVGQHHPNVVLKVKDKEILCHEVILRQRCVFFKHLLSPQSTWVAQRREQQDEMIEVDLEHMSSEVAETIVQYFYLDKSSSSLFDRIEKGTEEAMLHFLLDLLCEADALLLNRLKLIVENAIVQFIKLRTASTILEHADVYWANSLKHTCLSFLEEHVRQSQSKEIPLVPRGNFNSTDVVDTAEIEDDEFSTSLYALSRGDSSSAGAFTELLVTLYPEKSSSAIELEIKKEKEPDELTDKSFAKTKKSVRIPLHELVESAAQPVTPSYNWLLSTPRETKPIVKEKEIIYNPVESISSTFQLTPIRRQVKGSSNQPGSSSAVQSFQTIQKQQLEDHWLKNARPKKNLLRIQKEEQAIAGLEQYYIQTLNIMSGEWCHVQRFKNVALESIYL</sequence>
<dbReference type="CDD" id="cd18186">
    <property type="entry name" value="BTB_POZ_ZBTB_KLHL-like"/>
    <property type="match status" value="1"/>
</dbReference>
<reference evidence="6" key="1">
    <citation type="journal article" date="2010" name="PLoS ONE">
        <title>Structure, Function, and Phylogeny of the Mating Locus in the Rhizopus oryzae Complex.</title>
        <authorList>
            <person name="Gryganskyi A.P."/>
            <person name="Lee S.C."/>
            <person name="Litvintseva A.P."/>
            <person name="Smith M.E."/>
            <person name="Bonito G."/>
            <person name="Porter T.M."/>
            <person name="Anishchenko I.M."/>
            <person name="Heitman J."/>
            <person name="Vilgalys R."/>
        </authorList>
    </citation>
    <scope>NUCLEOTIDE SEQUENCE</scope>
    <source>
        <strain evidence="6">CBS 346.36</strain>
    </source>
</reference>
<feature type="repeat" description="ANK" evidence="2">
    <location>
        <begin position="65"/>
        <end position="87"/>
    </location>
</feature>
<evidence type="ECO:0000259" key="5">
    <source>
        <dbReference type="PROSITE" id="PS50097"/>
    </source>
</evidence>
<dbReference type="Gene3D" id="3.30.710.10">
    <property type="entry name" value="Potassium Channel Kv1.1, Chain A"/>
    <property type="match status" value="2"/>
</dbReference>
<protein>
    <submittedName>
        <fullName evidence="6">Putative BTB protein</fullName>
    </submittedName>
</protein>
<dbReference type="PROSITE" id="PS50097">
    <property type="entry name" value="BTB"/>
    <property type="match status" value="2"/>
</dbReference>
<dbReference type="Gene3D" id="1.25.40.20">
    <property type="entry name" value="Ankyrin repeat-containing domain"/>
    <property type="match status" value="1"/>
</dbReference>
<keyword evidence="2" id="KW-0040">ANK repeat</keyword>
<feature type="domain" description="BTB" evidence="5">
    <location>
        <begin position="588"/>
        <end position="663"/>
    </location>
</feature>
<dbReference type="EMBL" id="HQ450315">
    <property type="protein sequence ID" value="ADU04731.1"/>
    <property type="molecule type" value="Genomic_DNA"/>
</dbReference>
<dbReference type="Gene3D" id="2.130.10.30">
    <property type="entry name" value="Regulator of chromosome condensation 1/beta-lactamase-inhibitor protein II"/>
    <property type="match status" value="1"/>
</dbReference>
<feature type="coiled-coil region" evidence="4">
    <location>
        <begin position="381"/>
        <end position="408"/>
    </location>
</feature>
<dbReference type="PANTHER" id="PTHR22872:SF2">
    <property type="entry name" value="INHIBITOR OF BRUTON TYROSINE KINASE"/>
    <property type="match status" value="1"/>
</dbReference>
<evidence type="ECO:0000256" key="1">
    <source>
        <dbReference type="ARBA" id="ARBA00022737"/>
    </source>
</evidence>
<proteinExistence type="predicted"/>
<dbReference type="InterPro" id="IPR009091">
    <property type="entry name" value="RCC1/BLIP-II"/>
</dbReference>
<dbReference type="InterPro" id="IPR000408">
    <property type="entry name" value="Reg_chr_condens"/>
</dbReference>
<dbReference type="InterPro" id="IPR002110">
    <property type="entry name" value="Ankyrin_rpt"/>
</dbReference>
<dbReference type="SUPFAM" id="SSF48403">
    <property type="entry name" value="Ankyrin repeat"/>
    <property type="match status" value="1"/>
</dbReference>
<evidence type="ECO:0000256" key="3">
    <source>
        <dbReference type="PROSITE-ProRule" id="PRU00235"/>
    </source>
</evidence>
<evidence type="ECO:0000256" key="2">
    <source>
        <dbReference type="PROSITE-ProRule" id="PRU00023"/>
    </source>
</evidence>
<dbReference type="InterPro" id="IPR036770">
    <property type="entry name" value="Ankyrin_rpt-contain_sf"/>
</dbReference>
<dbReference type="InterPro" id="IPR000210">
    <property type="entry name" value="BTB/POZ_dom"/>
</dbReference>
<dbReference type="AlphaFoldDB" id="E7E023"/>
<evidence type="ECO:0000256" key="4">
    <source>
        <dbReference type="SAM" id="Coils"/>
    </source>
</evidence>
<feature type="domain" description="BTB" evidence="5">
    <location>
        <begin position="446"/>
        <end position="525"/>
    </location>
</feature>
<dbReference type="InterPro" id="IPR051625">
    <property type="entry name" value="Signaling_Regulatory_Domain"/>
</dbReference>
<dbReference type="SUPFAM" id="SSF50985">
    <property type="entry name" value="RCC1/BLIP-II"/>
    <property type="match status" value="1"/>
</dbReference>
<evidence type="ECO:0000313" key="6">
    <source>
        <dbReference type="EMBL" id="ADU04731.1"/>
    </source>
</evidence>
<name>E7E023_RHIOR</name>
<dbReference type="Pfam" id="PF00023">
    <property type="entry name" value="Ank"/>
    <property type="match status" value="1"/>
</dbReference>
<dbReference type="SUPFAM" id="SSF54695">
    <property type="entry name" value="POZ domain"/>
    <property type="match status" value="2"/>
</dbReference>
<dbReference type="PROSITE" id="PS50297">
    <property type="entry name" value="ANK_REP_REGION"/>
    <property type="match status" value="1"/>
</dbReference>
<dbReference type="SMART" id="SM00225">
    <property type="entry name" value="BTB"/>
    <property type="match status" value="2"/>
</dbReference>
<dbReference type="PANTHER" id="PTHR22872">
    <property type="entry name" value="BTK-BINDING PROTEIN-RELATED"/>
    <property type="match status" value="1"/>
</dbReference>